<evidence type="ECO:0000313" key="15">
    <source>
        <dbReference type="Proteomes" id="UP000298484"/>
    </source>
</evidence>
<dbReference type="InterPro" id="IPR027417">
    <property type="entry name" value="P-loop_NTPase"/>
</dbReference>
<dbReference type="PANTHER" id="PTHR11088:SF60">
    <property type="entry name" value="TRNA DIMETHYLALLYLTRANSFERASE"/>
    <property type="match status" value="1"/>
</dbReference>
<evidence type="ECO:0000256" key="1">
    <source>
        <dbReference type="ARBA" id="ARBA00001946"/>
    </source>
</evidence>
<evidence type="ECO:0000313" key="14">
    <source>
        <dbReference type="EMBL" id="TFJ94736.1"/>
    </source>
</evidence>
<sequence>MKTKVISIVGPTAVGKTQLSIEIAKRFGGEIISGDSMQVYRGMDIGTAKIAEEEKQGIPHYMIDLKHPEEPFSVAEYQKYVHQYIEEIDSHGKLPIIVGGSGLYIQSALYDYHFSDQGRDEQVTRRLESELNDQGADIMHKRLEEIDPDQAAKIHPNNHRRLIRALEIYETTGTTMSEYQKKQPVNSPYHPIFIGLEMDRHLLYERINDRADLMLAHGLLEEVKTLYDQGYENNQAMRGIGYKEFIPYFKGERAFDDTVQVLKRNSRRYAKRQYTWFKNKMDVNWYATTSESREETIRIILTDLAGMLQHI</sequence>
<dbReference type="Gene3D" id="1.10.20.140">
    <property type="match status" value="1"/>
</dbReference>
<evidence type="ECO:0000256" key="6">
    <source>
        <dbReference type="ARBA" id="ARBA00022741"/>
    </source>
</evidence>
<dbReference type="Pfam" id="PF01715">
    <property type="entry name" value="IPPT"/>
    <property type="match status" value="1"/>
</dbReference>
<evidence type="ECO:0000256" key="3">
    <source>
        <dbReference type="ARBA" id="ARBA00005842"/>
    </source>
</evidence>
<dbReference type="GO" id="GO:0006400">
    <property type="term" value="P:tRNA modification"/>
    <property type="evidence" value="ECO:0007669"/>
    <property type="project" value="TreeGrafter"/>
</dbReference>
<accession>A0A4Y9AFY7</accession>
<keyword evidence="4 10" id="KW-0808">Transferase</keyword>
<dbReference type="Proteomes" id="UP000298484">
    <property type="component" value="Unassembled WGS sequence"/>
</dbReference>
<dbReference type="AlphaFoldDB" id="A0A4Y9AFY7"/>
<gene>
    <name evidence="10 14" type="primary">miaA</name>
    <name evidence="14" type="ORF">E4U82_02145</name>
</gene>
<dbReference type="Gene3D" id="3.40.50.300">
    <property type="entry name" value="P-loop containing nucleotide triphosphate hydrolases"/>
    <property type="match status" value="1"/>
</dbReference>
<feature type="region of interest" description="Interaction with substrate tRNA" evidence="10">
    <location>
        <begin position="35"/>
        <end position="38"/>
    </location>
</feature>
<dbReference type="EMBL" id="SRHY01000001">
    <property type="protein sequence ID" value="TFJ94736.1"/>
    <property type="molecule type" value="Genomic_DNA"/>
</dbReference>
<dbReference type="InterPro" id="IPR039657">
    <property type="entry name" value="Dimethylallyltransferase"/>
</dbReference>
<evidence type="ECO:0000256" key="10">
    <source>
        <dbReference type="HAMAP-Rule" id="MF_00185"/>
    </source>
</evidence>
<dbReference type="EC" id="2.5.1.75" evidence="10"/>
<comment type="subunit">
    <text evidence="10">Monomer.</text>
</comment>
<dbReference type="OrthoDB" id="9776390at2"/>
<comment type="cofactor">
    <cofactor evidence="1 10">
        <name>Mg(2+)</name>
        <dbReference type="ChEBI" id="CHEBI:18420"/>
    </cofactor>
</comment>
<proteinExistence type="inferred from homology"/>
<comment type="similarity">
    <text evidence="3 10 13">Belongs to the IPP transferase family.</text>
</comment>
<protein>
    <recommendedName>
        <fullName evidence="10">tRNA dimethylallyltransferase</fullName>
        <ecNumber evidence="10">2.5.1.75</ecNumber>
    </recommendedName>
    <alternativeName>
        <fullName evidence="10">Dimethylallyl diphosphate:tRNA dimethylallyltransferase</fullName>
        <shortName evidence="10">DMAPP:tRNA dimethylallyltransferase</shortName>
        <shortName evidence="10">DMATase</shortName>
    </alternativeName>
    <alternativeName>
        <fullName evidence="10">Isopentenyl-diphosphate:tRNA isopentenyltransferase</fullName>
        <shortName evidence="10">IPP transferase</shortName>
        <shortName evidence="10">IPPT</shortName>
        <shortName evidence="10">IPTase</shortName>
    </alternativeName>
</protein>
<evidence type="ECO:0000256" key="11">
    <source>
        <dbReference type="RuleBase" id="RU003783"/>
    </source>
</evidence>
<dbReference type="InterPro" id="IPR018022">
    <property type="entry name" value="IPT"/>
</dbReference>
<dbReference type="HAMAP" id="MF_00185">
    <property type="entry name" value="IPP_trans"/>
    <property type="match status" value="1"/>
</dbReference>
<evidence type="ECO:0000256" key="4">
    <source>
        <dbReference type="ARBA" id="ARBA00022679"/>
    </source>
</evidence>
<keyword evidence="15" id="KW-1185">Reference proteome</keyword>
<dbReference type="GO" id="GO:0052381">
    <property type="term" value="F:tRNA dimethylallyltransferase activity"/>
    <property type="evidence" value="ECO:0007669"/>
    <property type="project" value="UniProtKB-UniRule"/>
</dbReference>
<keyword evidence="6 10" id="KW-0547">Nucleotide-binding</keyword>
<keyword evidence="7 10" id="KW-0067">ATP-binding</keyword>
<feature type="binding site" evidence="10">
    <location>
        <begin position="10"/>
        <end position="17"/>
    </location>
    <ligand>
        <name>ATP</name>
        <dbReference type="ChEBI" id="CHEBI:30616"/>
    </ligand>
</feature>
<dbReference type="GO" id="GO:0005524">
    <property type="term" value="F:ATP binding"/>
    <property type="evidence" value="ECO:0007669"/>
    <property type="project" value="UniProtKB-UniRule"/>
</dbReference>
<dbReference type="FunFam" id="1.10.20.140:FF:000001">
    <property type="entry name" value="tRNA dimethylallyltransferase"/>
    <property type="match status" value="1"/>
</dbReference>
<comment type="function">
    <text evidence="2 10 12">Catalyzes the transfer of a dimethylallyl group onto the adenine at position 37 in tRNAs that read codons beginning with uridine, leading to the formation of N6-(dimethylallyl)adenosine (i(6)A).</text>
</comment>
<feature type="site" description="Interaction with substrate tRNA" evidence="10">
    <location>
        <position position="125"/>
    </location>
</feature>
<evidence type="ECO:0000256" key="5">
    <source>
        <dbReference type="ARBA" id="ARBA00022694"/>
    </source>
</evidence>
<comment type="caution">
    <text evidence="14">The sequence shown here is derived from an EMBL/GenBank/DDBJ whole genome shotgun (WGS) entry which is preliminary data.</text>
</comment>
<dbReference type="NCBIfam" id="TIGR00174">
    <property type="entry name" value="miaA"/>
    <property type="match status" value="1"/>
</dbReference>
<evidence type="ECO:0000256" key="13">
    <source>
        <dbReference type="RuleBase" id="RU003785"/>
    </source>
</evidence>
<dbReference type="SUPFAM" id="SSF52540">
    <property type="entry name" value="P-loop containing nucleoside triphosphate hydrolases"/>
    <property type="match status" value="2"/>
</dbReference>
<feature type="site" description="Interaction with substrate tRNA" evidence="10">
    <location>
        <position position="101"/>
    </location>
</feature>
<reference evidence="14 15" key="1">
    <citation type="submission" date="2019-03" db="EMBL/GenBank/DDBJ databases">
        <title>Genome sequence of Lentibacillus salicampi ATCC BAA-719.</title>
        <authorList>
            <person name="Maclea K.S."/>
            <person name="Simoes Junior M."/>
        </authorList>
    </citation>
    <scope>NUCLEOTIDE SEQUENCE [LARGE SCALE GENOMIC DNA]</scope>
    <source>
        <strain evidence="14 15">ATCC BAA-719</strain>
    </source>
</reference>
<evidence type="ECO:0000256" key="8">
    <source>
        <dbReference type="ARBA" id="ARBA00022842"/>
    </source>
</evidence>
<keyword evidence="8 10" id="KW-0460">Magnesium</keyword>
<dbReference type="PANTHER" id="PTHR11088">
    <property type="entry name" value="TRNA DIMETHYLALLYLTRANSFERASE"/>
    <property type="match status" value="1"/>
</dbReference>
<evidence type="ECO:0000256" key="2">
    <source>
        <dbReference type="ARBA" id="ARBA00003213"/>
    </source>
</evidence>
<comment type="catalytic activity">
    <reaction evidence="9 10 11">
        <text>adenosine(37) in tRNA + dimethylallyl diphosphate = N(6)-dimethylallyladenosine(37) in tRNA + diphosphate</text>
        <dbReference type="Rhea" id="RHEA:26482"/>
        <dbReference type="Rhea" id="RHEA-COMP:10162"/>
        <dbReference type="Rhea" id="RHEA-COMP:10375"/>
        <dbReference type="ChEBI" id="CHEBI:33019"/>
        <dbReference type="ChEBI" id="CHEBI:57623"/>
        <dbReference type="ChEBI" id="CHEBI:74411"/>
        <dbReference type="ChEBI" id="CHEBI:74415"/>
        <dbReference type="EC" id="2.5.1.75"/>
    </reaction>
</comment>
<feature type="binding site" evidence="10">
    <location>
        <begin position="12"/>
        <end position="17"/>
    </location>
    <ligand>
        <name>substrate</name>
    </ligand>
</feature>
<evidence type="ECO:0000256" key="9">
    <source>
        <dbReference type="ARBA" id="ARBA00049563"/>
    </source>
</evidence>
<dbReference type="RefSeq" id="WP_135108380.1">
    <property type="nucleotide sequence ID" value="NZ_SRHY01000001.1"/>
</dbReference>
<name>A0A4Y9AFY7_9BACI</name>
<keyword evidence="5 10" id="KW-0819">tRNA processing</keyword>
<evidence type="ECO:0000256" key="12">
    <source>
        <dbReference type="RuleBase" id="RU003784"/>
    </source>
</evidence>
<evidence type="ECO:0000256" key="7">
    <source>
        <dbReference type="ARBA" id="ARBA00022840"/>
    </source>
</evidence>
<organism evidence="14 15">
    <name type="scientific">Lentibacillus salicampi</name>
    <dbReference type="NCBI Taxonomy" id="175306"/>
    <lineage>
        <taxon>Bacteria</taxon>
        <taxon>Bacillati</taxon>
        <taxon>Bacillota</taxon>
        <taxon>Bacilli</taxon>
        <taxon>Bacillales</taxon>
        <taxon>Bacillaceae</taxon>
        <taxon>Lentibacillus</taxon>
    </lineage>
</organism>
<comment type="caution">
    <text evidence="10">Lacks conserved residue(s) required for the propagation of feature annotation.</text>
</comment>